<name>A0A167LPM9_PHYB8</name>
<evidence type="ECO:0000256" key="3">
    <source>
        <dbReference type="ARBA" id="ARBA00022833"/>
    </source>
</evidence>
<keyword evidence="1 4" id="KW-0479">Metal-binding</keyword>
<dbReference type="GO" id="GO:0008270">
    <property type="term" value="F:zinc ion binding"/>
    <property type="evidence" value="ECO:0007669"/>
    <property type="project" value="UniProtKB-KW"/>
</dbReference>
<dbReference type="RefSeq" id="XP_018288898.1">
    <property type="nucleotide sequence ID" value="XM_018441227.1"/>
</dbReference>
<feature type="zinc finger region" description="C3H1-type" evidence="4">
    <location>
        <begin position="31"/>
        <end position="58"/>
    </location>
</feature>
<dbReference type="AlphaFoldDB" id="A0A167LPM9"/>
<dbReference type="SUPFAM" id="SSF90229">
    <property type="entry name" value="CCCH zinc finger"/>
    <property type="match status" value="1"/>
</dbReference>
<dbReference type="SMART" id="SM00356">
    <property type="entry name" value="ZnF_C3H1"/>
    <property type="match status" value="1"/>
</dbReference>
<keyword evidence="3 4" id="KW-0862">Zinc</keyword>
<evidence type="ECO:0000259" key="5">
    <source>
        <dbReference type="PROSITE" id="PS50103"/>
    </source>
</evidence>
<evidence type="ECO:0000256" key="2">
    <source>
        <dbReference type="ARBA" id="ARBA00022771"/>
    </source>
</evidence>
<evidence type="ECO:0000256" key="4">
    <source>
        <dbReference type="PROSITE-ProRule" id="PRU00723"/>
    </source>
</evidence>
<keyword evidence="2 4" id="KW-0863">Zinc-finger</keyword>
<dbReference type="InterPro" id="IPR000571">
    <property type="entry name" value="Znf_CCCH"/>
</dbReference>
<evidence type="ECO:0000313" key="6">
    <source>
        <dbReference type="EMBL" id="OAD70858.1"/>
    </source>
</evidence>
<dbReference type="InParanoid" id="A0A167LPM9"/>
<feature type="domain" description="C3H1-type" evidence="5">
    <location>
        <begin position="31"/>
        <end position="58"/>
    </location>
</feature>
<keyword evidence="7" id="KW-1185">Reference proteome</keyword>
<dbReference type="Gene3D" id="1.20.120.1350">
    <property type="entry name" value="Pneumovirus matrix protein 2 (M2), zinc-binding domain"/>
    <property type="match status" value="1"/>
</dbReference>
<reference evidence="7" key="1">
    <citation type="submission" date="2015-06" db="EMBL/GenBank/DDBJ databases">
        <title>Expansion of signal transduction pathways in fungi by whole-genome duplication.</title>
        <authorList>
            <consortium name="DOE Joint Genome Institute"/>
            <person name="Corrochano L.M."/>
            <person name="Kuo A."/>
            <person name="Marcet-Houben M."/>
            <person name="Polaino S."/>
            <person name="Salamov A."/>
            <person name="Villalobos J.M."/>
            <person name="Alvarez M.I."/>
            <person name="Avalos J."/>
            <person name="Benito E.P."/>
            <person name="Benoit I."/>
            <person name="Burger G."/>
            <person name="Camino L.P."/>
            <person name="Canovas D."/>
            <person name="Cerda-Olmedo E."/>
            <person name="Cheng J.-F."/>
            <person name="Dominguez A."/>
            <person name="Elias M."/>
            <person name="Eslava A.P."/>
            <person name="Glaser F."/>
            <person name="Grimwood J."/>
            <person name="Gutierrez G."/>
            <person name="Heitman J."/>
            <person name="Henrissat B."/>
            <person name="Iturriaga E.A."/>
            <person name="Lang B.F."/>
            <person name="Lavin J.L."/>
            <person name="Lee S."/>
            <person name="Li W."/>
            <person name="Lindquist E."/>
            <person name="Lopez-Garcia S."/>
            <person name="Luque E.M."/>
            <person name="Marcos A.T."/>
            <person name="Martin J."/>
            <person name="McCluskey K."/>
            <person name="Medina H.R."/>
            <person name="Miralles-Duran A."/>
            <person name="Miyazaki A."/>
            <person name="Munoz-Torres E."/>
            <person name="Oguiza J.A."/>
            <person name="Ohm R."/>
            <person name="Olmedo M."/>
            <person name="Orejas M."/>
            <person name="Ortiz-Castellanos L."/>
            <person name="Pisabarro A.G."/>
            <person name="Rodriguez-Romero J."/>
            <person name="Ruiz-Herrera J."/>
            <person name="Ruiz-Vazquez R."/>
            <person name="Sanz C."/>
            <person name="Schackwitz W."/>
            <person name="Schmutz J."/>
            <person name="Shahriari M."/>
            <person name="Shelest E."/>
            <person name="Silva-Franco F."/>
            <person name="Soanes D."/>
            <person name="Syed K."/>
            <person name="Tagua V.G."/>
            <person name="Talbot N.J."/>
            <person name="Thon M."/>
            <person name="De vries R.P."/>
            <person name="Wiebenga A."/>
            <person name="Yadav J.S."/>
            <person name="Braun E.L."/>
            <person name="Baker S."/>
            <person name="Garre V."/>
            <person name="Horwitz B."/>
            <person name="Torres-Martinez S."/>
            <person name="Idnurm A."/>
            <person name="Herrera-Estrella A."/>
            <person name="Gabaldon T."/>
            <person name="Grigoriev I.V."/>
        </authorList>
    </citation>
    <scope>NUCLEOTIDE SEQUENCE [LARGE SCALE GENOMIC DNA]</scope>
    <source>
        <strain evidence="7">NRRL 1555(-)</strain>
    </source>
</reference>
<evidence type="ECO:0000256" key="1">
    <source>
        <dbReference type="ARBA" id="ARBA00022723"/>
    </source>
</evidence>
<dbReference type="PROSITE" id="PS50103">
    <property type="entry name" value="ZF_C3H1"/>
    <property type="match status" value="1"/>
</dbReference>
<protein>
    <submittedName>
        <fullName evidence="6">CCCH-type zinc finger transcription factor</fullName>
    </submittedName>
</protein>
<dbReference type="EMBL" id="KV440987">
    <property type="protein sequence ID" value="OAD70858.1"/>
    <property type="molecule type" value="Genomic_DNA"/>
</dbReference>
<organism evidence="6 7">
    <name type="scientific">Phycomyces blakesleeanus (strain ATCC 8743b / DSM 1359 / FGSC 10004 / NBRC 33097 / NRRL 1555)</name>
    <dbReference type="NCBI Taxonomy" id="763407"/>
    <lineage>
        <taxon>Eukaryota</taxon>
        <taxon>Fungi</taxon>
        <taxon>Fungi incertae sedis</taxon>
        <taxon>Mucoromycota</taxon>
        <taxon>Mucoromycotina</taxon>
        <taxon>Mucoromycetes</taxon>
        <taxon>Mucorales</taxon>
        <taxon>Phycomycetaceae</taxon>
        <taxon>Phycomyces</taxon>
    </lineage>
</organism>
<dbReference type="VEuPathDB" id="FungiDB:PHYBLDRAFT_64069"/>
<proteinExistence type="predicted"/>
<dbReference type="GeneID" id="29002133"/>
<dbReference type="OrthoDB" id="411372at2759"/>
<gene>
    <name evidence="6" type="ORF">PHYBLDRAFT_64069</name>
</gene>
<dbReference type="Pfam" id="PF00642">
    <property type="entry name" value="zf-CCCH"/>
    <property type="match status" value="1"/>
</dbReference>
<accession>A0A167LPM9</accession>
<evidence type="ECO:0000313" key="7">
    <source>
        <dbReference type="Proteomes" id="UP000077315"/>
    </source>
</evidence>
<dbReference type="Proteomes" id="UP000077315">
    <property type="component" value="Unassembled WGS sequence"/>
</dbReference>
<sequence length="191" mass="22080">MIMIMMIIKYGFNCSLVSFFFMFKNTPHITKRFPTPCRYYAQGSCRAGQECVFSHVLPLQGKPSEIPHPVLLCPSDDMANSLQSAIRDLELDQLENKYRPFYKSTNITTLVTIIELVIPSNHPLLAHFFLFIPSDYPDAHCVLQLDSSLSLEIQSRVQQAFEDHAWHHNRHTTLVQQLDWLCTHHFSLFPA</sequence>
<dbReference type="InterPro" id="IPR036855">
    <property type="entry name" value="Znf_CCCH_sf"/>
</dbReference>